<accession>A0A2P6N5I0</accession>
<protein>
    <submittedName>
        <fullName evidence="3">Adenylate/guanylate cyclase</fullName>
    </submittedName>
</protein>
<feature type="domain" description="Guanylate cyclase" evidence="2">
    <location>
        <begin position="532"/>
        <end position="590"/>
    </location>
</feature>
<dbReference type="AlphaFoldDB" id="A0A2P6N5I0"/>
<dbReference type="InterPro" id="IPR029787">
    <property type="entry name" value="Nucleotide_cyclase"/>
</dbReference>
<keyword evidence="4" id="KW-1185">Reference proteome</keyword>
<dbReference type="STRING" id="1890364.A0A2P6N5I0"/>
<feature type="compositionally biased region" description="Basic and acidic residues" evidence="1">
    <location>
        <begin position="18"/>
        <end position="30"/>
    </location>
</feature>
<organism evidence="3 4">
    <name type="scientific">Planoprotostelium fungivorum</name>
    <dbReference type="NCBI Taxonomy" id="1890364"/>
    <lineage>
        <taxon>Eukaryota</taxon>
        <taxon>Amoebozoa</taxon>
        <taxon>Evosea</taxon>
        <taxon>Variosea</taxon>
        <taxon>Cavosteliida</taxon>
        <taxon>Cavosteliaceae</taxon>
        <taxon>Planoprotostelium</taxon>
    </lineage>
</organism>
<dbReference type="Gene3D" id="3.30.70.1230">
    <property type="entry name" value="Nucleotide cyclase"/>
    <property type="match status" value="2"/>
</dbReference>
<name>A0A2P6N5I0_9EUKA</name>
<evidence type="ECO:0000256" key="1">
    <source>
        <dbReference type="SAM" id="MobiDB-lite"/>
    </source>
</evidence>
<evidence type="ECO:0000259" key="2">
    <source>
        <dbReference type="PROSITE" id="PS50125"/>
    </source>
</evidence>
<sequence>MGVRCSSLASVTTVNNKIRPEETPHEEKKLQTNTPTLSPSFRTETKVESFEDTDEDGNKVERNEAAVMNWVLSRFRNRIRITKITKSYERFIPKEFLAELGKQDIAQLEVGDCVVTNKSVLFCDIRQFTSISERLGEGSFVLLNEMAAIMLAAVRKNSGYVDKFIGDAIVSLFPNTGQAIRAGIQILQELERFNQKHLTHTLWTEVVKVGIAINCGPVIIGTVGDAHRVDGAAFGATINATSELESYTKTYGCPLLITQSAMDQWVAQEKMSPFKHRKMGKIILSGDAVQVYEVLSSNSPANAIVVKHNDGIAYFQCADFVAARAIFEENVTVCPDDAPSQYFLNLCIDYETVGTPHHFKGGARPSLGTNALFNSAMILSSVIFHMKSLSEKTKTNPRILTTDSNSTRNLLQLQANEEKVKKDEKLITWVLSGFNNHHRLDMVQKSGERFVPQNFLEKMGKDSITSVDIGDSLNAVVMFIEIRSFTELSKDITATVRLLNELSALIIPLKFYSEAIIALFPDVSSAITAGKDIGEAMDACNLKRAEESISPIYLGMAIHSGPVVVGTVGDRERMTGTIIGNTVNVASRLSSITKYYGVRFVASDAAIEKLEKESNPAKVVTRLIDHVTFVGKTEAIQILELPSLNTVLAMRKTYEEAFGYYQKREFLTAARTFRRCRDQSPLDRPSQIMMDRCLQYDRDGVPDSWNADGGPCEEPANRYANRVKTRRTSVGYNNPNLQSGLCLGRG</sequence>
<dbReference type="CDD" id="cd07302">
    <property type="entry name" value="CHD"/>
    <property type="match status" value="2"/>
</dbReference>
<feature type="compositionally biased region" description="Polar residues" evidence="1">
    <location>
        <begin position="31"/>
        <end position="42"/>
    </location>
</feature>
<evidence type="ECO:0000313" key="3">
    <source>
        <dbReference type="EMBL" id="PRP79202.1"/>
    </source>
</evidence>
<dbReference type="GO" id="GO:0035556">
    <property type="term" value="P:intracellular signal transduction"/>
    <property type="evidence" value="ECO:0007669"/>
    <property type="project" value="InterPro"/>
</dbReference>
<dbReference type="GO" id="GO:0009190">
    <property type="term" value="P:cyclic nucleotide biosynthetic process"/>
    <property type="evidence" value="ECO:0007669"/>
    <property type="project" value="InterPro"/>
</dbReference>
<dbReference type="OrthoDB" id="20045at2759"/>
<dbReference type="InterPro" id="IPR001054">
    <property type="entry name" value="A/G_cyclase"/>
</dbReference>
<evidence type="ECO:0000313" key="4">
    <source>
        <dbReference type="Proteomes" id="UP000241769"/>
    </source>
</evidence>
<proteinExistence type="predicted"/>
<dbReference type="EMBL" id="MDYQ01000193">
    <property type="protein sequence ID" value="PRP79202.1"/>
    <property type="molecule type" value="Genomic_DNA"/>
</dbReference>
<dbReference type="InterPro" id="IPR050697">
    <property type="entry name" value="Adenylyl/Guanylyl_Cyclase_3/4"/>
</dbReference>
<dbReference type="PANTHER" id="PTHR43081:SF1">
    <property type="entry name" value="ADENYLATE CYCLASE, TERMINAL-DIFFERENTIATION SPECIFIC"/>
    <property type="match status" value="1"/>
</dbReference>
<dbReference type="InParanoid" id="A0A2P6N5I0"/>
<dbReference type="Proteomes" id="UP000241769">
    <property type="component" value="Unassembled WGS sequence"/>
</dbReference>
<comment type="caution">
    <text evidence="3">The sequence shown here is derived from an EMBL/GenBank/DDBJ whole genome shotgun (WGS) entry which is preliminary data.</text>
</comment>
<dbReference type="PANTHER" id="PTHR43081">
    <property type="entry name" value="ADENYLATE CYCLASE, TERMINAL-DIFFERENTIATION SPECIFIC-RELATED"/>
    <property type="match status" value="1"/>
</dbReference>
<feature type="region of interest" description="Disordered" evidence="1">
    <location>
        <begin position="14"/>
        <end position="57"/>
    </location>
</feature>
<gene>
    <name evidence="3" type="ORF">PROFUN_13082</name>
</gene>
<dbReference type="SMART" id="SM00044">
    <property type="entry name" value="CYCc"/>
    <property type="match status" value="1"/>
</dbReference>
<feature type="domain" description="Guanylate cyclase" evidence="2">
    <location>
        <begin position="119"/>
        <end position="245"/>
    </location>
</feature>
<dbReference type="Pfam" id="PF00211">
    <property type="entry name" value="Guanylate_cyc"/>
    <property type="match status" value="1"/>
</dbReference>
<dbReference type="PROSITE" id="PS50125">
    <property type="entry name" value="GUANYLATE_CYCLASE_2"/>
    <property type="match status" value="2"/>
</dbReference>
<reference evidence="3 4" key="1">
    <citation type="journal article" date="2018" name="Genome Biol. Evol.">
        <title>Multiple Roots of Fruiting Body Formation in Amoebozoa.</title>
        <authorList>
            <person name="Hillmann F."/>
            <person name="Forbes G."/>
            <person name="Novohradska S."/>
            <person name="Ferling I."/>
            <person name="Riege K."/>
            <person name="Groth M."/>
            <person name="Westermann M."/>
            <person name="Marz M."/>
            <person name="Spaller T."/>
            <person name="Winckler T."/>
            <person name="Schaap P."/>
            <person name="Glockner G."/>
        </authorList>
    </citation>
    <scope>NUCLEOTIDE SEQUENCE [LARGE SCALE GENOMIC DNA]</scope>
    <source>
        <strain evidence="3 4">Jena</strain>
    </source>
</reference>
<dbReference type="SUPFAM" id="SSF55073">
    <property type="entry name" value="Nucleotide cyclase"/>
    <property type="match status" value="2"/>
</dbReference>